<dbReference type="OMA" id="WAVSHIN"/>
<comment type="subcellular location">
    <subcellularLocation>
        <location evidence="1">Membrane</location>
        <topology evidence="1">Multi-pass membrane protein</topology>
    </subcellularLocation>
</comment>
<evidence type="ECO:0000259" key="7">
    <source>
        <dbReference type="PROSITE" id="PS50922"/>
    </source>
</evidence>
<keyword evidence="4 5" id="KW-0472">Membrane</keyword>
<feature type="transmembrane region" description="Helical" evidence="6">
    <location>
        <begin position="257"/>
        <end position="281"/>
    </location>
</feature>
<evidence type="ECO:0000313" key="9">
    <source>
        <dbReference type="Proteomes" id="UP000271162"/>
    </source>
</evidence>
<dbReference type="InterPro" id="IPR050846">
    <property type="entry name" value="TLCD"/>
</dbReference>
<reference evidence="10" key="1">
    <citation type="submission" date="2017-02" db="UniProtKB">
        <authorList>
            <consortium name="WormBaseParasite"/>
        </authorList>
    </citation>
    <scope>IDENTIFICATION</scope>
</reference>
<dbReference type="WBParaSite" id="NBR_0002060601-mRNA-1">
    <property type="protein sequence ID" value="NBR_0002060601-mRNA-1"/>
    <property type="gene ID" value="NBR_0002060601"/>
</dbReference>
<dbReference type="Pfam" id="PF03798">
    <property type="entry name" value="TRAM_LAG1_CLN8"/>
    <property type="match status" value="1"/>
</dbReference>
<gene>
    <name evidence="8" type="ORF">NBR_LOCUS20607</name>
</gene>
<evidence type="ECO:0000313" key="10">
    <source>
        <dbReference type="WBParaSite" id="NBR_0002060601-mRNA-1"/>
    </source>
</evidence>
<evidence type="ECO:0000256" key="6">
    <source>
        <dbReference type="SAM" id="Phobius"/>
    </source>
</evidence>
<keyword evidence="9" id="KW-1185">Reference proteome</keyword>
<dbReference type="GO" id="GO:0071709">
    <property type="term" value="P:membrane assembly"/>
    <property type="evidence" value="ECO:0007669"/>
    <property type="project" value="TreeGrafter"/>
</dbReference>
<dbReference type="GO" id="GO:0055091">
    <property type="term" value="P:phospholipid homeostasis"/>
    <property type="evidence" value="ECO:0007669"/>
    <property type="project" value="TreeGrafter"/>
</dbReference>
<dbReference type="InterPro" id="IPR006634">
    <property type="entry name" value="TLC-dom"/>
</dbReference>
<dbReference type="GO" id="GO:0005886">
    <property type="term" value="C:plasma membrane"/>
    <property type="evidence" value="ECO:0007669"/>
    <property type="project" value="TreeGrafter"/>
</dbReference>
<protein>
    <submittedName>
        <fullName evidence="10">TLC domain-containing protein</fullName>
    </submittedName>
</protein>
<dbReference type="PANTHER" id="PTHR13439">
    <property type="entry name" value="CT120 PROTEIN"/>
    <property type="match status" value="1"/>
</dbReference>
<evidence type="ECO:0000256" key="3">
    <source>
        <dbReference type="ARBA" id="ARBA00022989"/>
    </source>
</evidence>
<evidence type="ECO:0000313" key="8">
    <source>
        <dbReference type="EMBL" id="VDL84344.1"/>
    </source>
</evidence>
<organism evidence="10">
    <name type="scientific">Nippostrongylus brasiliensis</name>
    <name type="common">Rat hookworm</name>
    <dbReference type="NCBI Taxonomy" id="27835"/>
    <lineage>
        <taxon>Eukaryota</taxon>
        <taxon>Metazoa</taxon>
        <taxon>Ecdysozoa</taxon>
        <taxon>Nematoda</taxon>
        <taxon>Chromadorea</taxon>
        <taxon>Rhabditida</taxon>
        <taxon>Rhabditina</taxon>
        <taxon>Rhabditomorpha</taxon>
        <taxon>Strongyloidea</taxon>
        <taxon>Heligmosomidae</taxon>
        <taxon>Nippostrongylus</taxon>
    </lineage>
</organism>
<feature type="transmembrane region" description="Helical" evidence="6">
    <location>
        <begin position="94"/>
        <end position="118"/>
    </location>
</feature>
<dbReference type="STRING" id="27835.A0A0N4YTN4"/>
<feature type="transmembrane region" description="Helical" evidence="6">
    <location>
        <begin position="165"/>
        <end position="186"/>
    </location>
</feature>
<evidence type="ECO:0000256" key="2">
    <source>
        <dbReference type="ARBA" id="ARBA00022692"/>
    </source>
</evidence>
<dbReference type="GO" id="GO:0097035">
    <property type="term" value="P:regulation of membrane lipid distribution"/>
    <property type="evidence" value="ECO:0007669"/>
    <property type="project" value="TreeGrafter"/>
</dbReference>
<evidence type="ECO:0000256" key="1">
    <source>
        <dbReference type="ARBA" id="ARBA00004141"/>
    </source>
</evidence>
<proteinExistence type="predicted"/>
<dbReference type="PROSITE" id="PS50922">
    <property type="entry name" value="TLC"/>
    <property type="match status" value="1"/>
</dbReference>
<name>A0A0N4YTN4_NIPBR</name>
<keyword evidence="3 6" id="KW-1133">Transmembrane helix</keyword>
<reference evidence="8 9" key="2">
    <citation type="submission" date="2018-11" db="EMBL/GenBank/DDBJ databases">
        <authorList>
            <consortium name="Pathogen Informatics"/>
        </authorList>
    </citation>
    <scope>NUCLEOTIDE SEQUENCE [LARGE SCALE GENOMIC DNA]</scope>
</reference>
<evidence type="ECO:0000256" key="5">
    <source>
        <dbReference type="PROSITE-ProRule" id="PRU00205"/>
    </source>
</evidence>
<feature type="transmembrane region" description="Helical" evidence="6">
    <location>
        <begin position="219"/>
        <end position="237"/>
    </location>
</feature>
<dbReference type="AlphaFoldDB" id="A0A0N4YTN4"/>
<evidence type="ECO:0000256" key="4">
    <source>
        <dbReference type="ARBA" id="ARBA00023136"/>
    </source>
</evidence>
<feature type="transmembrane region" description="Helical" evidence="6">
    <location>
        <begin position="26"/>
        <end position="44"/>
    </location>
</feature>
<sequence length="333" mass="38703">MPDRNTLDDRTQFEFPPLSKALHSSFALPFLAYFACFRLVSLFVKTFMWQSFPGFNSLWLNTCFFDSTRNNLHCGQHYAFESLKKIVLSRGYRLQNLTVCFLHSVISGVWTTVFFIFYPQEMFDNVIHWYEPWAAQLPIISIAYFVHDAIDMLHHEWTRWTMELIIHHIATCFALLVGVISGKFLLADYWALLMEGNSIFLHTRTIMQISELSLVHPKVFAFVVNCNVASFILYRFISQALWVRWAVSHINQMHPLYVCVALGGPVVFLVINMMLFFRVLVSDGFLDKRWRSKAAINRYALITTNITKARKRPLLLLNEIDGLMHNLVTLTAG</sequence>
<feature type="transmembrane region" description="Helical" evidence="6">
    <location>
        <begin position="133"/>
        <end position="153"/>
    </location>
</feature>
<dbReference type="Proteomes" id="UP000271162">
    <property type="component" value="Unassembled WGS sequence"/>
</dbReference>
<dbReference type="EMBL" id="UYSL01025319">
    <property type="protein sequence ID" value="VDL84344.1"/>
    <property type="molecule type" value="Genomic_DNA"/>
</dbReference>
<feature type="domain" description="TLC" evidence="7">
    <location>
        <begin position="89"/>
        <end position="288"/>
    </location>
</feature>
<dbReference type="PANTHER" id="PTHR13439:SF4">
    <property type="entry name" value="TLC DOMAIN-CONTAINING PROTEIN"/>
    <property type="match status" value="1"/>
</dbReference>
<keyword evidence="2 5" id="KW-0812">Transmembrane</keyword>
<accession>A0A0N4YTN4</accession>
<dbReference type="SMART" id="SM00724">
    <property type="entry name" value="TLC"/>
    <property type="match status" value="1"/>
</dbReference>
<dbReference type="GO" id="GO:0007009">
    <property type="term" value="P:plasma membrane organization"/>
    <property type="evidence" value="ECO:0007669"/>
    <property type="project" value="TreeGrafter"/>
</dbReference>